<dbReference type="InterPro" id="IPR050491">
    <property type="entry name" value="AmpC-like"/>
</dbReference>
<comment type="subcellular location">
    <subcellularLocation>
        <location evidence="1">Membrane</location>
    </subcellularLocation>
</comment>
<dbReference type="SUPFAM" id="SSF56601">
    <property type="entry name" value="beta-lactamase/transpeptidase-like"/>
    <property type="match status" value="1"/>
</dbReference>
<keyword evidence="2" id="KW-0472">Membrane</keyword>
<evidence type="ECO:0000313" key="5">
    <source>
        <dbReference type="Proteomes" id="UP000632125"/>
    </source>
</evidence>
<accession>A0A927CJV2</accession>
<gene>
    <name evidence="4" type="ORF">IDH41_12635</name>
</gene>
<comment type="caution">
    <text evidence="4">The sequence shown here is derived from an EMBL/GenBank/DDBJ whole genome shotgun (WGS) entry which is preliminary data.</text>
</comment>
<protein>
    <submittedName>
        <fullName evidence="4">Serine hydrolase</fullName>
    </submittedName>
</protein>
<reference evidence="4" key="1">
    <citation type="submission" date="2020-09" db="EMBL/GenBank/DDBJ databases">
        <title>A novel bacterium of genus Paenibacillus, isolated from South China Sea.</title>
        <authorList>
            <person name="Huang H."/>
            <person name="Mo K."/>
            <person name="Hu Y."/>
        </authorList>
    </citation>
    <scope>NUCLEOTIDE SEQUENCE</scope>
    <source>
        <strain evidence="4">IB182493</strain>
    </source>
</reference>
<dbReference type="Gene3D" id="3.40.710.10">
    <property type="entry name" value="DD-peptidase/beta-lactamase superfamily"/>
    <property type="match status" value="1"/>
</dbReference>
<evidence type="ECO:0000313" key="4">
    <source>
        <dbReference type="EMBL" id="MBD2869428.1"/>
    </source>
</evidence>
<dbReference type="InterPro" id="IPR001466">
    <property type="entry name" value="Beta-lactam-related"/>
</dbReference>
<dbReference type="PANTHER" id="PTHR46825:SF11">
    <property type="entry name" value="PENICILLIN-BINDING PROTEIN 4"/>
    <property type="match status" value="1"/>
</dbReference>
<proteinExistence type="predicted"/>
<evidence type="ECO:0000256" key="1">
    <source>
        <dbReference type="ARBA" id="ARBA00004370"/>
    </source>
</evidence>
<organism evidence="4 5">
    <name type="scientific">Paenibacillus arenilitoris</name>
    <dbReference type="NCBI Taxonomy" id="2772299"/>
    <lineage>
        <taxon>Bacteria</taxon>
        <taxon>Bacillati</taxon>
        <taxon>Bacillota</taxon>
        <taxon>Bacilli</taxon>
        <taxon>Bacillales</taxon>
        <taxon>Paenibacillaceae</taxon>
        <taxon>Paenibacillus</taxon>
    </lineage>
</organism>
<feature type="domain" description="Beta-lactamase-related" evidence="3">
    <location>
        <begin position="5"/>
        <end position="323"/>
    </location>
</feature>
<dbReference type="InterPro" id="IPR012338">
    <property type="entry name" value="Beta-lactam/transpept-like"/>
</dbReference>
<dbReference type="Proteomes" id="UP000632125">
    <property type="component" value="Unassembled WGS sequence"/>
</dbReference>
<dbReference type="GO" id="GO:0016787">
    <property type="term" value="F:hydrolase activity"/>
    <property type="evidence" value="ECO:0007669"/>
    <property type="project" value="UniProtKB-KW"/>
</dbReference>
<dbReference type="Pfam" id="PF00144">
    <property type="entry name" value="Beta-lactamase"/>
    <property type="match status" value="1"/>
</dbReference>
<keyword evidence="4" id="KW-0378">Hydrolase</keyword>
<dbReference type="PANTHER" id="PTHR46825">
    <property type="entry name" value="D-ALANYL-D-ALANINE-CARBOXYPEPTIDASE/ENDOPEPTIDASE AMPH"/>
    <property type="match status" value="1"/>
</dbReference>
<keyword evidence="5" id="KW-1185">Reference proteome</keyword>
<dbReference type="EMBL" id="JACXIY010000014">
    <property type="protein sequence ID" value="MBD2869428.1"/>
    <property type="molecule type" value="Genomic_DNA"/>
</dbReference>
<evidence type="ECO:0000259" key="3">
    <source>
        <dbReference type="Pfam" id="PF00144"/>
    </source>
</evidence>
<sequence>MQMEQIIDACGRESGIPFSGAAYAGDGEGKLFEGGFGYANRSERIVNRIDTRFGMASGCKIFTAAAICQLVEEGRLSFDALLSDLPDMSFPRFDRGITVHHLLTHCSGIPDYFDEETMTDYADLWKAVPAYAMTSPASFLPMFRDKEMKFAPGERFSYSNAGFIVLGLIVERLTGMTFQAYVEERIFRPCGMTDSGYFRMDDLPERTAFGYIDGESGARTNIYAVPVIGGPDGGAFTTVYDMDKFWQALLGNRLLSESMTKTMLTPHARYNENVRYGYGVWLSVIDNEIFKYYVTGSDPGVSMRSSVYPKSSLRIHLLANSENVAGTVARKIDEAVYSGS</sequence>
<dbReference type="GO" id="GO:0016020">
    <property type="term" value="C:membrane"/>
    <property type="evidence" value="ECO:0007669"/>
    <property type="project" value="UniProtKB-SubCell"/>
</dbReference>
<name>A0A927CJV2_9BACL</name>
<dbReference type="RefSeq" id="WP_190861486.1">
    <property type="nucleotide sequence ID" value="NZ_JACXIY010000014.1"/>
</dbReference>
<dbReference type="AlphaFoldDB" id="A0A927CJV2"/>
<evidence type="ECO:0000256" key="2">
    <source>
        <dbReference type="ARBA" id="ARBA00023136"/>
    </source>
</evidence>